<dbReference type="AlphaFoldDB" id="A0AAD3CFF7"/>
<comment type="caution">
    <text evidence="2">The sequence shown here is derived from an EMBL/GenBank/DDBJ whole genome shotgun (WGS) entry which is preliminary data.</text>
</comment>
<proteinExistence type="predicted"/>
<evidence type="ECO:0000313" key="2">
    <source>
        <dbReference type="EMBL" id="GFH44873.1"/>
    </source>
</evidence>
<organism evidence="2 3">
    <name type="scientific">Chaetoceros tenuissimus</name>
    <dbReference type="NCBI Taxonomy" id="426638"/>
    <lineage>
        <taxon>Eukaryota</taxon>
        <taxon>Sar</taxon>
        <taxon>Stramenopiles</taxon>
        <taxon>Ochrophyta</taxon>
        <taxon>Bacillariophyta</taxon>
        <taxon>Coscinodiscophyceae</taxon>
        <taxon>Chaetocerotophycidae</taxon>
        <taxon>Chaetocerotales</taxon>
        <taxon>Chaetocerotaceae</taxon>
        <taxon>Chaetoceros</taxon>
    </lineage>
</organism>
<dbReference type="Proteomes" id="UP001054902">
    <property type="component" value="Unassembled WGS sequence"/>
</dbReference>
<keyword evidence="3" id="KW-1185">Reference proteome</keyword>
<evidence type="ECO:0000256" key="1">
    <source>
        <dbReference type="SAM" id="MobiDB-lite"/>
    </source>
</evidence>
<reference evidence="2 3" key="1">
    <citation type="journal article" date="2021" name="Sci. Rep.">
        <title>The genome of the diatom Chaetoceros tenuissimus carries an ancient integrated fragment of an extant virus.</title>
        <authorList>
            <person name="Hongo Y."/>
            <person name="Kimura K."/>
            <person name="Takaki Y."/>
            <person name="Yoshida Y."/>
            <person name="Baba S."/>
            <person name="Kobayashi G."/>
            <person name="Nagasaki K."/>
            <person name="Hano T."/>
            <person name="Tomaru Y."/>
        </authorList>
    </citation>
    <scope>NUCLEOTIDE SEQUENCE [LARGE SCALE GENOMIC DNA]</scope>
    <source>
        <strain evidence="2 3">NIES-3715</strain>
    </source>
</reference>
<sequence>MNSPVQTSSTDSQCIDNMEGIDKSLLAGLDALMTQEEQLYITNLMTSGDTMKLAQAAQILYEVKRVNIEENTNQPGSEKKVKDPILKLKQSRSFRKIKNLLAKSPSKTEQLALEMANDVQPLAQMPKYVVLKADFDINARHNKTLQFKDDGWDGTMADAFSRMYAPEESSSSSEESISSDDDSIKEEDIAQRIKAKKVQKSSNSKKKKDNRVIVAVSRQALRCGIEEGDVVTHVNMEEFDGDANDLHEMINDFYIKGNKEAVFNMVLNAEQSVARELQNRHMN</sequence>
<feature type="region of interest" description="Disordered" evidence="1">
    <location>
        <begin position="164"/>
        <end position="184"/>
    </location>
</feature>
<gene>
    <name evidence="2" type="ORF">CTEN210_01347</name>
</gene>
<name>A0AAD3CFF7_9STRA</name>
<dbReference type="EMBL" id="BLLK01000020">
    <property type="protein sequence ID" value="GFH44873.1"/>
    <property type="molecule type" value="Genomic_DNA"/>
</dbReference>
<protein>
    <submittedName>
        <fullName evidence="2">Uncharacterized protein</fullName>
    </submittedName>
</protein>
<evidence type="ECO:0000313" key="3">
    <source>
        <dbReference type="Proteomes" id="UP001054902"/>
    </source>
</evidence>
<accession>A0AAD3CFF7</accession>
<feature type="compositionally biased region" description="Low complexity" evidence="1">
    <location>
        <begin position="167"/>
        <end position="176"/>
    </location>
</feature>